<reference evidence="1" key="1">
    <citation type="submission" date="2019-03" db="EMBL/GenBank/DDBJ databases">
        <title>Complete genome sequence of enteropathogenic Citrobacter rodentium strain DBS100.</title>
        <authorList>
            <person name="Popov G."/>
            <person name="Fiebig A."/>
            <person name="Shideler S."/>
            <person name="Coombes B."/>
            <person name="Savchenko A."/>
        </authorList>
    </citation>
    <scope>NUCLEOTIDE SEQUENCE</scope>
    <source>
        <strain evidence="1">DBS100</strain>
    </source>
</reference>
<accession>A0A482PR53</accession>
<dbReference type="AlphaFoldDB" id="A0A482PR53"/>
<gene>
    <name evidence="1" type="ORF">E2R62_21365</name>
</gene>
<name>A0A482PR53_CITRO</name>
<organism evidence="1">
    <name type="scientific">Citrobacter rodentium</name>
    <dbReference type="NCBI Taxonomy" id="67825"/>
    <lineage>
        <taxon>Bacteria</taxon>
        <taxon>Pseudomonadati</taxon>
        <taxon>Pseudomonadota</taxon>
        <taxon>Gammaproteobacteria</taxon>
        <taxon>Enterobacterales</taxon>
        <taxon>Enterobacteriaceae</taxon>
        <taxon>Citrobacter</taxon>
    </lineage>
</organism>
<sequence>MIIINKIIKWLTGPSKKTPPQTHTDTLNQVMFARLDDQQSKKPDAVWNVRQLSPESFLTLTPLEITERLDSDPFKTGNFDFGVSVIHWRSDESEIVCWFQDAKCTSCTFHYQGNAITQADGSAQRSA</sequence>
<dbReference type="RefSeq" id="WP_012908766.1">
    <property type="nucleotide sequence ID" value="NZ_CAJTBI010000003.1"/>
</dbReference>
<protein>
    <submittedName>
        <fullName evidence="1">Uncharacterized protein</fullName>
    </submittedName>
</protein>
<proteinExistence type="predicted"/>
<evidence type="ECO:0000313" key="1">
    <source>
        <dbReference type="EMBL" id="QBY31117.1"/>
    </source>
</evidence>
<dbReference type="EMBL" id="CP038008">
    <property type="protein sequence ID" value="QBY31117.1"/>
    <property type="molecule type" value="Genomic_DNA"/>
</dbReference>